<dbReference type="OrthoDB" id="5979581at2759"/>
<dbReference type="GO" id="GO:0005634">
    <property type="term" value="C:nucleus"/>
    <property type="evidence" value="ECO:0007669"/>
    <property type="project" value="TreeGrafter"/>
</dbReference>
<feature type="binding site" evidence="6">
    <location>
        <position position="90"/>
    </location>
    <ligand>
        <name>ATP</name>
        <dbReference type="ChEBI" id="CHEBI:30616"/>
    </ligand>
</feature>
<dbReference type="GO" id="GO:0005524">
    <property type="term" value="F:ATP binding"/>
    <property type="evidence" value="ECO:0007669"/>
    <property type="project" value="UniProtKB-UniRule"/>
</dbReference>
<evidence type="ECO:0000256" key="6">
    <source>
        <dbReference type="PROSITE-ProRule" id="PRU10141"/>
    </source>
</evidence>
<dbReference type="GO" id="GO:0004674">
    <property type="term" value="F:protein serine/threonine kinase activity"/>
    <property type="evidence" value="ECO:0007669"/>
    <property type="project" value="UniProtKB-KW"/>
</dbReference>
<dbReference type="SMART" id="SM00220">
    <property type="entry name" value="S_TKc"/>
    <property type="match status" value="1"/>
</dbReference>
<dbReference type="SUPFAM" id="SSF56112">
    <property type="entry name" value="Protein kinase-like (PK-like)"/>
    <property type="match status" value="1"/>
</dbReference>
<keyword evidence="1" id="KW-0723">Serine/threonine-protein kinase</keyword>
<dbReference type="Proteomes" id="UP000283895">
    <property type="component" value="Unassembled WGS sequence"/>
</dbReference>
<name>A0A423X624_9PEZI</name>
<dbReference type="InterPro" id="IPR011009">
    <property type="entry name" value="Kinase-like_dom_sf"/>
</dbReference>
<dbReference type="STRING" id="356882.A0A423X624"/>
<accession>A0A423X624</accession>
<dbReference type="Gene3D" id="3.30.200.20">
    <property type="entry name" value="Phosphorylase Kinase, domain 1"/>
    <property type="match status" value="1"/>
</dbReference>
<keyword evidence="3 6" id="KW-0547">Nucleotide-binding</keyword>
<evidence type="ECO:0000256" key="5">
    <source>
        <dbReference type="ARBA" id="ARBA00022840"/>
    </source>
</evidence>
<evidence type="ECO:0000256" key="4">
    <source>
        <dbReference type="ARBA" id="ARBA00022777"/>
    </source>
</evidence>
<dbReference type="InterPro" id="IPR017441">
    <property type="entry name" value="Protein_kinase_ATP_BS"/>
</dbReference>
<keyword evidence="5 6" id="KW-0067">ATP-binding</keyword>
<evidence type="ECO:0000256" key="3">
    <source>
        <dbReference type="ARBA" id="ARBA00022741"/>
    </source>
</evidence>
<dbReference type="InterPro" id="IPR051175">
    <property type="entry name" value="CLK_kinases"/>
</dbReference>
<reference evidence="8 9" key="1">
    <citation type="submission" date="2015-09" db="EMBL/GenBank/DDBJ databases">
        <title>Host preference determinants of Valsa canker pathogens revealed by comparative genomics.</title>
        <authorList>
            <person name="Yin Z."/>
            <person name="Huang L."/>
        </authorList>
    </citation>
    <scope>NUCLEOTIDE SEQUENCE [LARGE SCALE GENOMIC DNA]</scope>
    <source>
        <strain evidence="8 9">03-1</strain>
    </source>
</reference>
<evidence type="ECO:0000313" key="9">
    <source>
        <dbReference type="Proteomes" id="UP000283895"/>
    </source>
</evidence>
<organism evidence="8 9">
    <name type="scientific">Cytospora schulzeri</name>
    <dbReference type="NCBI Taxonomy" id="448051"/>
    <lineage>
        <taxon>Eukaryota</taxon>
        <taxon>Fungi</taxon>
        <taxon>Dikarya</taxon>
        <taxon>Ascomycota</taxon>
        <taxon>Pezizomycotina</taxon>
        <taxon>Sordariomycetes</taxon>
        <taxon>Sordariomycetidae</taxon>
        <taxon>Diaporthales</taxon>
        <taxon>Cytosporaceae</taxon>
        <taxon>Cytospora</taxon>
    </lineage>
</organism>
<keyword evidence="2" id="KW-0808">Transferase</keyword>
<dbReference type="PROSITE" id="PS00107">
    <property type="entry name" value="PROTEIN_KINASE_ATP"/>
    <property type="match status" value="1"/>
</dbReference>
<evidence type="ECO:0000259" key="7">
    <source>
        <dbReference type="PROSITE" id="PS50011"/>
    </source>
</evidence>
<gene>
    <name evidence="8" type="ORF">VMCG_00957</name>
</gene>
<dbReference type="Gene3D" id="1.10.510.10">
    <property type="entry name" value="Transferase(Phosphotransferase) domain 1"/>
    <property type="match status" value="1"/>
</dbReference>
<dbReference type="InterPro" id="IPR000719">
    <property type="entry name" value="Prot_kinase_dom"/>
</dbReference>
<sequence>MAQPIDNIQVYNDWGDYVPDEDDVHDVCETSDGYIVRGGYPGPPCYPVTVGELIQGGGKSYRIEHKLGHGGFSTVWLAFEVETSTLVALKIHRALTKAGQAESRIHLNDKNIMLGLIPTALDQGPTPSERYKQVGRPQKFWYDFGWRSGDLVAPIEWPKSMINQSAFLGDFGLAKRAGSPLTDDYLPPRACCAPELFHKGFEPNYASDMWGFMCIFYTLMTGWSPFTGWSDSGTLGCMTRELGPLPREWEGRYKWPDHYPDEERTWYDQSRSPRAFFFEDSLDHCREDLVGTRERELIVEVMRKGFRYQPLQRITAQQLLEDTSFLELMSIHGID</sequence>
<comment type="caution">
    <text evidence="8">The sequence shown here is derived from an EMBL/GenBank/DDBJ whole genome shotgun (WGS) entry which is preliminary data.</text>
</comment>
<dbReference type="PANTHER" id="PTHR45646">
    <property type="entry name" value="SERINE/THREONINE-PROTEIN KINASE DOA-RELATED"/>
    <property type="match status" value="1"/>
</dbReference>
<keyword evidence="9" id="KW-1185">Reference proteome</keyword>
<dbReference type="EMBL" id="LKEA01000002">
    <property type="protein sequence ID" value="ROW11120.1"/>
    <property type="molecule type" value="Genomic_DNA"/>
</dbReference>
<evidence type="ECO:0000313" key="8">
    <source>
        <dbReference type="EMBL" id="ROW11120.1"/>
    </source>
</evidence>
<proteinExistence type="predicted"/>
<dbReference type="AlphaFoldDB" id="A0A423X624"/>
<evidence type="ECO:0000256" key="1">
    <source>
        <dbReference type="ARBA" id="ARBA00022527"/>
    </source>
</evidence>
<dbReference type="PANTHER" id="PTHR45646:SF11">
    <property type="entry name" value="SERINE_THREONINE-PROTEIN KINASE DOA"/>
    <property type="match status" value="1"/>
</dbReference>
<protein>
    <recommendedName>
        <fullName evidence="7">Protein kinase domain-containing protein</fullName>
    </recommendedName>
</protein>
<dbReference type="Pfam" id="PF00069">
    <property type="entry name" value="Pkinase"/>
    <property type="match status" value="1"/>
</dbReference>
<evidence type="ECO:0000256" key="2">
    <source>
        <dbReference type="ARBA" id="ARBA00022679"/>
    </source>
</evidence>
<keyword evidence="4" id="KW-0418">Kinase</keyword>
<dbReference type="PROSITE" id="PS50011">
    <property type="entry name" value="PROTEIN_KINASE_DOM"/>
    <property type="match status" value="1"/>
</dbReference>
<feature type="domain" description="Protein kinase" evidence="7">
    <location>
        <begin position="1"/>
        <end position="326"/>
    </location>
</feature>